<accession>A0A367JNR3</accession>
<proteinExistence type="predicted"/>
<evidence type="ECO:0000256" key="1">
    <source>
        <dbReference type="SAM" id="MobiDB-lite"/>
    </source>
</evidence>
<evidence type="ECO:0000313" key="3">
    <source>
        <dbReference type="Proteomes" id="UP000253551"/>
    </source>
</evidence>
<feature type="non-terminal residue" evidence="2">
    <location>
        <position position="1"/>
    </location>
</feature>
<comment type="caution">
    <text evidence="2">The sequence shown here is derived from an EMBL/GenBank/DDBJ whole genome shotgun (WGS) entry which is preliminary data.</text>
</comment>
<sequence length="569" mass="64508">IFANNLKLYLEDEFTTTTYISIFNKLALKKDEKEAEEHMNNIADINAKKLASIAGYRLKRTLDEVINNDEGSSSIITDKSAFDIDKTTDEPPLTSTPRRRESSDTSNFQNDASNPTDSEQFEQSPLTYSVLKKTIMAKANEIHSIYQKSQNITPEQRKLMSCGSSLILDLIDKSENNAYKGLFSYVDWNKIVLAFENDLLLPEAKIQESLMTKWECAAGLVLMSNNFEDSQVFLASAFAKQNQSNQRATIKLFISIYDVIQNNPFIMRQEYPDCRVREGEYTDQIWLPIFKSLFAINGNLIRVKKGETVPTDSTIEKSNFFSANRHITGFKTDIRFIFDYKESEFDIGGAEVCLPYANNTKVTDDEAKLLREGKIIANSLNNVNSGNIHFSWVIQISGLRAYFSTIAYVGHDLHVGVLQNQVVFPSCIGELNDTTKSLIFLKTLFQFRNSIENSAQIILSKITQTNKCNNAISNKFSDSGLVSPPHTMQQPSSQTWYTPPRKVQKNSIFPHYNLQLLKTGTDDVILDSPSLSATDNNKFGTEDSFGIVKVGNRWYHPGLRKYYDNHPLE</sequence>
<dbReference type="OrthoDB" id="2277643at2759"/>
<feature type="compositionally biased region" description="Polar residues" evidence="1">
    <location>
        <begin position="104"/>
        <end position="123"/>
    </location>
</feature>
<dbReference type="AlphaFoldDB" id="A0A367JNR3"/>
<dbReference type="EMBL" id="PJQM01002973">
    <property type="protein sequence ID" value="RCH91566.1"/>
    <property type="molecule type" value="Genomic_DNA"/>
</dbReference>
<dbReference type="Proteomes" id="UP000253551">
    <property type="component" value="Unassembled WGS sequence"/>
</dbReference>
<keyword evidence="3" id="KW-1185">Reference proteome</keyword>
<dbReference type="STRING" id="4846.A0A367JNR3"/>
<name>A0A367JNR3_RHIST</name>
<organism evidence="2 3">
    <name type="scientific">Rhizopus stolonifer</name>
    <name type="common">Rhizopus nigricans</name>
    <dbReference type="NCBI Taxonomy" id="4846"/>
    <lineage>
        <taxon>Eukaryota</taxon>
        <taxon>Fungi</taxon>
        <taxon>Fungi incertae sedis</taxon>
        <taxon>Mucoromycota</taxon>
        <taxon>Mucoromycotina</taxon>
        <taxon>Mucoromycetes</taxon>
        <taxon>Mucorales</taxon>
        <taxon>Mucorineae</taxon>
        <taxon>Rhizopodaceae</taxon>
        <taxon>Rhizopus</taxon>
    </lineage>
</organism>
<evidence type="ECO:0000313" key="2">
    <source>
        <dbReference type="EMBL" id="RCH91566.1"/>
    </source>
</evidence>
<feature type="region of interest" description="Disordered" evidence="1">
    <location>
        <begin position="84"/>
        <end position="123"/>
    </location>
</feature>
<protein>
    <submittedName>
        <fullName evidence="2">Uncharacterized protein</fullName>
    </submittedName>
</protein>
<gene>
    <name evidence="2" type="ORF">CU098_008502</name>
</gene>
<reference evidence="2 3" key="1">
    <citation type="journal article" date="2018" name="G3 (Bethesda)">
        <title>Phylogenetic and Phylogenomic Definition of Rhizopus Species.</title>
        <authorList>
            <person name="Gryganskyi A.P."/>
            <person name="Golan J."/>
            <person name="Dolatabadi S."/>
            <person name="Mondo S."/>
            <person name="Robb S."/>
            <person name="Idnurm A."/>
            <person name="Muszewska A."/>
            <person name="Steczkiewicz K."/>
            <person name="Masonjones S."/>
            <person name="Liao H.L."/>
            <person name="Gajdeczka M.T."/>
            <person name="Anike F."/>
            <person name="Vuek A."/>
            <person name="Anishchenko I.M."/>
            <person name="Voigt K."/>
            <person name="de Hoog G.S."/>
            <person name="Smith M.E."/>
            <person name="Heitman J."/>
            <person name="Vilgalys R."/>
            <person name="Stajich J.E."/>
        </authorList>
    </citation>
    <scope>NUCLEOTIDE SEQUENCE [LARGE SCALE GENOMIC DNA]</scope>
    <source>
        <strain evidence="2 3">LSU 92-RS-03</strain>
    </source>
</reference>